<dbReference type="Gene3D" id="1.10.4020.10">
    <property type="entry name" value="DNA breaking-rejoining enzymes"/>
    <property type="match status" value="1"/>
</dbReference>
<feature type="region of interest" description="Disordered" evidence="3">
    <location>
        <begin position="204"/>
        <end position="259"/>
    </location>
</feature>
<sequence>MDEALPSPAPEDGGSIVKVEEDATWEQLGSSHSQELCRLRFRGFSYQEVAGPRGALAQLRELCRLWLRPDLHSKEQMMELLVLEQFLSILPGELQAHVRAQHPESGDAAVAALENMEADTGDTGQQISVYSRGQDMYLLVTGPQGASLEDQSLQLLPRVTTLKCEPPELTQEDLHEVRRPAPQGLALLQERNARDMAAVPEFTPAMTQTLKTDTTSPPESRSGSPLPTRLQRRMQITSSESLRSRSRNPIVRHNNPPRYNRISHDKISVLIKCYKDGRTVNESAEISGINRNTAKSIIKQYNKNGGVLLEKKRGGKRTMKLNASLVNNIEQIIEENPCITLKGIRDKILESEHVELSISSIRNGLKQLRITLKCASLQADEHRNSERTIEMRKLYALNFSQYAPKARQNIIFIDESGFNCHLRGTKTRSKVNTPACVTMPMVRERYVSLIVAINIQGIVWHEVIAHSTVTSNIFCEFLQRLLQKLDEDNLEEVRFILDNVSLHKTQEICDLVGQTRHTLLFLPPYSPMMNPTEEVFSKIKFCARNILADPSNHEHLVDVINHSVATITPTDCHTYFMNMYMKLPRAVAGEPL</sequence>
<name>A0A7J7SYJ9_RHIFE</name>
<dbReference type="GO" id="GO:0003676">
    <property type="term" value="F:nucleic acid binding"/>
    <property type="evidence" value="ECO:0007669"/>
    <property type="project" value="InterPro"/>
</dbReference>
<dbReference type="EMBL" id="JACAGC010000021">
    <property type="protein sequence ID" value="KAF6293430.1"/>
    <property type="molecule type" value="Genomic_DNA"/>
</dbReference>
<evidence type="ECO:0000256" key="2">
    <source>
        <dbReference type="PROSITE-ProRule" id="PRU00187"/>
    </source>
</evidence>
<comment type="caution">
    <text evidence="5">The sequence shown here is derived from an EMBL/GenBank/DDBJ whole genome shotgun (WGS) entry which is preliminary data.</text>
</comment>
<dbReference type="InterPro" id="IPR036397">
    <property type="entry name" value="RNaseH_sf"/>
</dbReference>
<dbReference type="InterPro" id="IPR050916">
    <property type="entry name" value="SCAN-C2H2_zinc_finger"/>
</dbReference>
<evidence type="ECO:0000259" key="4">
    <source>
        <dbReference type="PROSITE" id="PS50804"/>
    </source>
</evidence>
<dbReference type="CDD" id="cd07936">
    <property type="entry name" value="SCAN"/>
    <property type="match status" value="1"/>
</dbReference>
<dbReference type="SMART" id="SM00431">
    <property type="entry name" value="SCAN"/>
    <property type="match status" value="1"/>
</dbReference>
<dbReference type="Pfam" id="PF02023">
    <property type="entry name" value="SCAN"/>
    <property type="match status" value="1"/>
</dbReference>
<accession>A0A7J7SYJ9</accession>
<dbReference type="InterPro" id="IPR038717">
    <property type="entry name" value="Tc1-like_DDE_dom"/>
</dbReference>
<organism evidence="5 6">
    <name type="scientific">Rhinolophus ferrumequinum</name>
    <name type="common">Greater horseshoe bat</name>
    <dbReference type="NCBI Taxonomy" id="59479"/>
    <lineage>
        <taxon>Eukaryota</taxon>
        <taxon>Metazoa</taxon>
        <taxon>Chordata</taxon>
        <taxon>Craniata</taxon>
        <taxon>Vertebrata</taxon>
        <taxon>Euteleostomi</taxon>
        <taxon>Mammalia</taxon>
        <taxon>Eutheria</taxon>
        <taxon>Laurasiatheria</taxon>
        <taxon>Chiroptera</taxon>
        <taxon>Yinpterochiroptera</taxon>
        <taxon>Rhinolophoidea</taxon>
        <taxon>Rhinolophidae</taxon>
        <taxon>Rhinolophinae</taxon>
        <taxon>Rhinolophus</taxon>
    </lineage>
</organism>
<dbReference type="PANTHER" id="PTHR45935:SF15">
    <property type="entry name" value="SCAN BOX DOMAIN-CONTAINING PROTEIN"/>
    <property type="match status" value="1"/>
</dbReference>
<feature type="domain" description="SCAN box" evidence="4">
    <location>
        <begin position="38"/>
        <end position="117"/>
    </location>
</feature>
<dbReference type="SUPFAM" id="SSF46689">
    <property type="entry name" value="Homeodomain-like"/>
    <property type="match status" value="1"/>
</dbReference>
<comment type="subcellular location">
    <subcellularLocation>
        <location evidence="2">Nucleus</location>
    </subcellularLocation>
</comment>
<dbReference type="InterPro" id="IPR009057">
    <property type="entry name" value="Homeodomain-like_sf"/>
</dbReference>
<dbReference type="Pfam" id="PF13518">
    <property type="entry name" value="HTH_28"/>
    <property type="match status" value="1"/>
</dbReference>
<proteinExistence type="predicted"/>
<dbReference type="InterPro" id="IPR003309">
    <property type="entry name" value="SCAN_dom"/>
</dbReference>
<reference evidence="5 6" key="1">
    <citation type="journal article" date="2020" name="Nature">
        <title>Six reference-quality genomes reveal evolution of bat adaptations.</title>
        <authorList>
            <person name="Jebb D."/>
            <person name="Huang Z."/>
            <person name="Pippel M."/>
            <person name="Hughes G.M."/>
            <person name="Lavrichenko K."/>
            <person name="Devanna P."/>
            <person name="Winkler S."/>
            <person name="Jermiin L.S."/>
            <person name="Skirmuntt E.C."/>
            <person name="Katzourakis A."/>
            <person name="Burkitt-Gray L."/>
            <person name="Ray D.A."/>
            <person name="Sullivan K.A.M."/>
            <person name="Roscito J.G."/>
            <person name="Kirilenko B.M."/>
            <person name="Davalos L.M."/>
            <person name="Corthals A.P."/>
            <person name="Power M.L."/>
            <person name="Jones G."/>
            <person name="Ransome R.D."/>
            <person name="Dechmann D.K.N."/>
            <person name="Locatelli A.G."/>
            <person name="Puechmaille S.J."/>
            <person name="Fedrigo O."/>
            <person name="Jarvis E.D."/>
            <person name="Hiller M."/>
            <person name="Vernes S.C."/>
            <person name="Myers E.W."/>
            <person name="Teeling E.C."/>
        </authorList>
    </citation>
    <scope>NUCLEOTIDE SEQUENCE [LARGE SCALE GENOMIC DNA]</scope>
    <source>
        <strain evidence="5">MRhiFer1</strain>
        <tissue evidence="5">Lung</tissue>
    </source>
</reference>
<dbReference type="InterPro" id="IPR047655">
    <property type="entry name" value="Transpos_IS630-like"/>
</dbReference>
<protein>
    <submittedName>
        <fullName evidence="5">PiggyBac transposable element derived 1</fullName>
    </submittedName>
</protein>
<dbReference type="FunFam" id="1.10.4020.10:FF:000001">
    <property type="entry name" value="zinc finger protein 263 isoform X1"/>
    <property type="match status" value="1"/>
</dbReference>
<dbReference type="SUPFAM" id="SSF47353">
    <property type="entry name" value="Retrovirus capsid dimerization domain-like"/>
    <property type="match status" value="1"/>
</dbReference>
<dbReference type="Proteomes" id="UP000585614">
    <property type="component" value="Unassembled WGS sequence"/>
</dbReference>
<dbReference type="PROSITE" id="PS50804">
    <property type="entry name" value="SCAN_BOX"/>
    <property type="match status" value="1"/>
</dbReference>
<dbReference type="NCBIfam" id="NF033545">
    <property type="entry name" value="transpos_IS630"/>
    <property type="match status" value="1"/>
</dbReference>
<evidence type="ECO:0000256" key="3">
    <source>
        <dbReference type="SAM" id="MobiDB-lite"/>
    </source>
</evidence>
<dbReference type="InterPro" id="IPR055247">
    <property type="entry name" value="InsJ-like_HTH"/>
</dbReference>
<keyword evidence="1 2" id="KW-0539">Nucleus</keyword>
<dbReference type="Pfam" id="PF13358">
    <property type="entry name" value="DDE_3"/>
    <property type="match status" value="1"/>
</dbReference>
<dbReference type="GO" id="GO:0005634">
    <property type="term" value="C:nucleus"/>
    <property type="evidence" value="ECO:0007669"/>
    <property type="project" value="UniProtKB-SubCell"/>
</dbReference>
<dbReference type="Gene3D" id="3.30.420.10">
    <property type="entry name" value="Ribonuclease H-like superfamily/Ribonuclease H"/>
    <property type="match status" value="1"/>
</dbReference>
<evidence type="ECO:0000313" key="5">
    <source>
        <dbReference type="EMBL" id="KAF6293430.1"/>
    </source>
</evidence>
<gene>
    <name evidence="5" type="ORF">mRhiFer1_012866</name>
</gene>
<dbReference type="AlphaFoldDB" id="A0A7J7SYJ9"/>
<dbReference type="InterPro" id="IPR038269">
    <property type="entry name" value="SCAN_sf"/>
</dbReference>
<evidence type="ECO:0000313" key="6">
    <source>
        <dbReference type="Proteomes" id="UP000585614"/>
    </source>
</evidence>
<dbReference type="PANTHER" id="PTHR45935">
    <property type="entry name" value="PROTEIN ZBED8-RELATED"/>
    <property type="match status" value="1"/>
</dbReference>
<feature type="compositionally biased region" description="Polar residues" evidence="3">
    <location>
        <begin position="205"/>
        <end position="225"/>
    </location>
</feature>
<evidence type="ECO:0000256" key="1">
    <source>
        <dbReference type="ARBA" id="ARBA00023242"/>
    </source>
</evidence>